<dbReference type="KEGG" id="bsed:DN745_14840"/>
<feature type="transmembrane region" description="Helical" evidence="9">
    <location>
        <begin position="413"/>
        <end position="435"/>
    </location>
</feature>
<keyword evidence="4" id="KW-1003">Cell membrane</keyword>
<proteinExistence type="inferred from homology"/>
<dbReference type="EMBL" id="CP030032">
    <property type="protein sequence ID" value="AWV90534.1"/>
    <property type="molecule type" value="Genomic_DNA"/>
</dbReference>
<feature type="transmembrane region" description="Helical" evidence="9">
    <location>
        <begin position="351"/>
        <end position="378"/>
    </location>
</feature>
<keyword evidence="6 9" id="KW-1133">Transmembrane helix</keyword>
<dbReference type="GO" id="GO:0005886">
    <property type="term" value="C:plasma membrane"/>
    <property type="evidence" value="ECO:0007669"/>
    <property type="project" value="UniProtKB-SubCell"/>
</dbReference>
<name>A0A2Z4FPG4_9DELT</name>
<dbReference type="Proteomes" id="UP000249799">
    <property type="component" value="Chromosome"/>
</dbReference>
<reference evidence="10 11" key="1">
    <citation type="submission" date="2018-06" db="EMBL/GenBank/DDBJ databases">
        <title>Lujinxingia sediminis gen. nov. sp. nov., a new facultative anaerobic member of the class Deltaproteobacteria, and proposal of Lujinxingaceae fam. nov.</title>
        <authorList>
            <person name="Guo L.-Y."/>
            <person name="Li C.-M."/>
            <person name="Wang S."/>
            <person name="Du Z.-J."/>
        </authorList>
    </citation>
    <scope>NUCLEOTIDE SEQUENCE [LARGE SCALE GENOMIC DNA]</scope>
    <source>
        <strain evidence="10 11">FA350</strain>
    </source>
</reference>
<keyword evidence="11" id="KW-1185">Reference proteome</keyword>
<feature type="transmembrane region" description="Helical" evidence="9">
    <location>
        <begin position="35"/>
        <end position="68"/>
    </location>
</feature>
<evidence type="ECO:0000256" key="9">
    <source>
        <dbReference type="SAM" id="Phobius"/>
    </source>
</evidence>
<comment type="similarity">
    <text evidence="2">Belongs to the autoinducer-2 exporter (AI-2E) (TC 2.A.86) family.</text>
</comment>
<feature type="transmembrane region" description="Helical" evidence="9">
    <location>
        <begin position="441"/>
        <end position="460"/>
    </location>
</feature>
<feature type="transmembrane region" description="Helical" evidence="9">
    <location>
        <begin position="467"/>
        <end position="490"/>
    </location>
</feature>
<evidence type="ECO:0000313" key="11">
    <source>
        <dbReference type="Proteomes" id="UP000249799"/>
    </source>
</evidence>
<accession>A0A2Z4FPG4</accession>
<evidence type="ECO:0000256" key="7">
    <source>
        <dbReference type="ARBA" id="ARBA00023136"/>
    </source>
</evidence>
<comment type="subcellular location">
    <subcellularLocation>
        <location evidence="1">Cell membrane</location>
        <topology evidence="1">Multi-pass membrane protein</topology>
    </subcellularLocation>
</comment>
<evidence type="ECO:0000256" key="4">
    <source>
        <dbReference type="ARBA" id="ARBA00022475"/>
    </source>
</evidence>
<evidence type="ECO:0000256" key="1">
    <source>
        <dbReference type="ARBA" id="ARBA00004651"/>
    </source>
</evidence>
<dbReference type="InterPro" id="IPR002549">
    <property type="entry name" value="AI-2E-like"/>
</dbReference>
<evidence type="ECO:0000256" key="8">
    <source>
        <dbReference type="SAM" id="MobiDB-lite"/>
    </source>
</evidence>
<evidence type="ECO:0000256" key="2">
    <source>
        <dbReference type="ARBA" id="ARBA00009773"/>
    </source>
</evidence>
<feature type="transmembrane region" description="Helical" evidence="9">
    <location>
        <begin position="80"/>
        <end position="105"/>
    </location>
</feature>
<protein>
    <submittedName>
        <fullName evidence="10">Uncharacterized protein</fullName>
    </submittedName>
</protein>
<evidence type="ECO:0000256" key="3">
    <source>
        <dbReference type="ARBA" id="ARBA00022448"/>
    </source>
</evidence>
<sequence>MSQQLNEPEQSPEESASKQGNKKRWYRHMSRSRRLFLPLLTMGLLALILVLFHRILLPFIFAIAIAYLMNPIVKRMSVRFPRWVAVITVYLAFFGILTAGFVVVVPRFFNEMARFAETVPETVANFRQKNLPGINEKLQNFVREYLPIMPPGTEHVAARAHVASAWTEATQRATATGLALTRARGATNIKFQVDRQTGKQTASTGETIIEVDNGVNVTVRTELPETGGEAAAEKARPKVTYRGVPEPAASEELADYGTHGSWTFVDAQPSAVVRMVPGDKGEVELFLGEGEVVVTRIDDDSWSVQRGNRHHYKRESTPVPATLIDLEARVNQMIEGIVSTSQERITAVISYAHILAVGIIQILVTIILTFMVAAFMSIDLPRFNGFFRDMLPGEYRPGYDDLMRRIDRGLSGVVRGQLIICLINGVLTYIGLALIGVKFSVMLSLLAGVLTLIPVFGTVISTIPIMLVGLMTGFWTSFLAFAWIMFIHFVEANILNPQIIGNSAHIHPVIVIFALLAGESAFGLVGALLAVPVTSILLEIFQFIRDRLTAEEMAAAQEASGSDGSAVGG</sequence>
<evidence type="ECO:0000256" key="6">
    <source>
        <dbReference type="ARBA" id="ARBA00022989"/>
    </source>
</evidence>
<dbReference type="PANTHER" id="PTHR21716:SF53">
    <property type="entry name" value="PERMEASE PERM-RELATED"/>
    <property type="match status" value="1"/>
</dbReference>
<feature type="region of interest" description="Disordered" evidence="8">
    <location>
        <begin position="1"/>
        <end position="25"/>
    </location>
</feature>
<keyword evidence="5 9" id="KW-0812">Transmembrane</keyword>
<dbReference type="Pfam" id="PF01594">
    <property type="entry name" value="AI-2E_transport"/>
    <property type="match status" value="2"/>
</dbReference>
<feature type="transmembrane region" description="Helical" evidence="9">
    <location>
        <begin position="510"/>
        <end position="538"/>
    </location>
</feature>
<dbReference type="PANTHER" id="PTHR21716">
    <property type="entry name" value="TRANSMEMBRANE PROTEIN"/>
    <property type="match status" value="1"/>
</dbReference>
<gene>
    <name evidence="10" type="ORF">DN745_14840</name>
</gene>
<dbReference type="AlphaFoldDB" id="A0A2Z4FPG4"/>
<dbReference type="RefSeq" id="WP_111336031.1">
    <property type="nucleotide sequence ID" value="NZ_CP030032.1"/>
</dbReference>
<keyword evidence="7 9" id="KW-0472">Membrane</keyword>
<feature type="compositionally biased region" description="Polar residues" evidence="8">
    <location>
        <begin position="1"/>
        <end position="19"/>
    </location>
</feature>
<evidence type="ECO:0000313" key="10">
    <source>
        <dbReference type="EMBL" id="AWV90534.1"/>
    </source>
</evidence>
<organism evidence="10 11">
    <name type="scientific">Bradymonas sediminis</name>
    <dbReference type="NCBI Taxonomy" id="1548548"/>
    <lineage>
        <taxon>Bacteria</taxon>
        <taxon>Deltaproteobacteria</taxon>
        <taxon>Bradymonadales</taxon>
        <taxon>Bradymonadaceae</taxon>
        <taxon>Bradymonas</taxon>
    </lineage>
</organism>
<evidence type="ECO:0000256" key="5">
    <source>
        <dbReference type="ARBA" id="ARBA00022692"/>
    </source>
</evidence>
<dbReference type="OrthoDB" id="9772136at2"/>
<dbReference type="GO" id="GO:0055085">
    <property type="term" value="P:transmembrane transport"/>
    <property type="evidence" value="ECO:0007669"/>
    <property type="project" value="TreeGrafter"/>
</dbReference>
<keyword evidence="3" id="KW-0813">Transport</keyword>